<dbReference type="GO" id="GO:0031261">
    <property type="term" value="C:DNA replication preinitiation complex"/>
    <property type="evidence" value="ECO:0007669"/>
    <property type="project" value="TreeGrafter"/>
</dbReference>
<keyword evidence="5" id="KW-0235">DNA replication</keyword>
<evidence type="ECO:0000256" key="2">
    <source>
        <dbReference type="ARBA" id="ARBA00010977"/>
    </source>
</evidence>
<keyword evidence="10" id="KW-0732">Signal</keyword>
<dbReference type="AlphaFoldDB" id="A0AAD7Z4V2"/>
<evidence type="ECO:0000256" key="7">
    <source>
        <dbReference type="ARBA" id="ARBA00023242"/>
    </source>
</evidence>
<dbReference type="InterPro" id="IPR040855">
    <property type="entry name" value="ORC_WH_C"/>
</dbReference>
<dbReference type="GO" id="GO:0005664">
    <property type="term" value="C:nuclear origin of replication recognition complex"/>
    <property type="evidence" value="ECO:0007669"/>
    <property type="project" value="InterPro"/>
</dbReference>
<dbReference type="GO" id="GO:0003688">
    <property type="term" value="F:DNA replication origin binding"/>
    <property type="evidence" value="ECO:0007669"/>
    <property type="project" value="TreeGrafter"/>
</dbReference>
<comment type="subcellular location">
    <subcellularLocation>
        <location evidence="1">Nucleus</location>
    </subcellularLocation>
</comment>
<keyword evidence="4" id="KW-0597">Phosphoprotein</keyword>
<evidence type="ECO:0000256" key="9">
    <source>
        <dbReference type="ARBA" id="ARBA00045241"/>
    </source>
</evidence>
<evidence type="ECO:0000256" key="10">
    <source>
        <dbReference type="SAM" id="SignalP"/>
    </source>
</evidence>
<comment type="function">
    <text evidence="9">Component of the origin recognition complex (ORC) that binds origins of replication. DNA-binding is ATP-dependent. The specific DNA sequences that define origins of replication have not been identified yet. ORC is required to assemble the pre-replication complex necessary to initiate DNA replication. Binds histone H3 and H4 trimethylation marks H3K9me3, H3K27me3 and H4K20me3.</text>
</comment>
<feature type="signal peptide" evidence="10">
    <location>
        <begin position="1"/>
        <end position="17"/>
    </location>
</feature>
<proteinExistence type="inferred from homology"/>
<evidence type="ECO:0000259" key="11">
    <source>
        <dbReference type="Pfam" id="PF07034"/>
    </source>
</evidence>
<keyword evidence="6" id="KW-0238">DNA-binding</keyword>
<comment type="subunit">
    <text evidence="8">Component of ORC, a complex composed of at least 6 subunits: ORC1, ORC2, ORC3, ORC4, ORC5 and ORC6. ORC is regulated in a cell-cycle dependent manner. It is sequentially assembled at the exit from anaphase of mitosis and disassembled as cells enter S phase.</text>
</comment>
<dbReference type="PANTHER" id="PTHR12748">
    <property type="entry name" value="ORIGIN RECOGNITION COMPLEX SUBUNIT 3"/>
    <property type="match status" value="1"/>
</dbReference>
<name>A0AAD7Z4V2_DIPPU</name>
<evidence type="ECO:0000256" key="8">
    <source>
        <dbReference type="ARBA" id="ARBA00026084"/>
    </source>
</evidence>
<dbReference type="InterPro" id="IPR045667">
    <property type="entry name" value="ORC3_N"/>
</dbReference>
<dbReference type="InterPro" id="IPR045663">
    <property type="entry name" value="ORC3_ins"/>
</dbReference>
<reference evidence="14" key="2">
    <citation type="submission" date="2023-05" db="EMBL/GenBank/DDBJ databases">
        <authorList>
            <person name="Fouks B."/>
        </authorList>
    </citation>
    <scope>NUCLEOTIDE SEQUENCE</scope>
    <source>
        <strain evidence="14">Stay&amp;Tobe</strain>
        <tissue evidence="14">Testes</tissue>
    </source>
</reference>
<evidence type="ECO:0000256" key="3">
    <source>
        <dbReference type="ARBA" id="ARBA00019085"/>
    </source>
</evidence>
<accession>A0AAD7Z4V2</accession>
<keyword evidence="7" id="KW-0539">Nucleus</keyword>
<evidence type="ECO:0000259" key="12">
    <source>
        <dbReference type="Pfam" id="PF18137"/>
    </source>
</evidence>
<comment type="similarity">
    <text evidence="2">Belongs to the ORC3 family.</text>
</comment>
<dbReference type="GO" id="GO:0006270">
    <property type="term" value="P:DNA replication initiation"/>
    <property type="evidence" value="ECO:0007669"/>
    <property type="project" value="TreeGrafter"/>
</dbReference>
<organism evidence="14 15">
    <name type="scientific">Diploptera punctata</name>
    <name type="common">Pacific beetle cockroach</name>
    <dbReference type="NCBI Taxonomy" id="6984"/>
    <lineage>
        <taxon>Eukaryota</taxon>
        <taxon>Metazoa</taxon>
        <taxon>Ecdysozoa</taxon>
        <taxon>Arthropoda</taxon>
        <taxon>Hexapoda</taxon>
        <taxon>Insecta</taxon>
        <taxon>Pterygota</taxon>
        <taxon>Neoptera</taxon>
        <taxon>Polyneoptera</taxon>
        <taxon>Dictyoptera</taxon>
        <taxon>Blattodea</taxon>
        <taxon>Blaberoidea</taxon>
        <taxon>Blaberidae</taxon>
        <taxon>Diplopterinae</taxon>
        <taxon>Diploptera</taxon>
    </lineage>
</organism>
<evidence type="ECO:0000313" key="14">
    <source>
        <dbReference type="EMBL" id="KAJ9574205.1"/>
    </source>
</evidence>
<feature type="non-terminal residue" evidence="14">
    <location>
        <position position="1"/>
    </location>
</feature>
<dbReference type="Pfam" id="PF18137">
    <property type="entry name" value="WHD_ORC"/>
    <property type="match status" value="1"/>
</dbReference>
<feature type="domain" description="Origin recognition complex subunit 3 insertion" evidence="13">
    <location>
        <begin position="117"/>
        <end position="342"/>
    </location>
</feature>
<feature type="domain" description="Origin recognition complex subunit 3 N-terminal" evidence="11">
    <location>
        <begin position="2"/>
        <end position="105"/>
    </location>
</feature>
<evidence type="ECO:0000256" key="5">
    <source>
        <dbReference type="ARBA" id="ARBA00022705"/>
    </source>
</evidence>
<evidence type="ECO:0000256" key="4">
    <source>
        <dbReference type="ARBA" id="ARBA00022553"/>
    </source>
</evidence>
<dbReference type="Pfam" id="PF19675">
    <property type="entry name" value="ORC3_ins"/>
    <property type="match status" value="1"/>
</dbReference>
<dbReference type="PANTHER" id="PTHR12748:SF0">
    <property type="entry name" value="ORIGIN RECOGNITION COMPLEX SUBUNIT 3"/>
    <property type="match status" value="1"/>
</dbReference>
<feature type="domain" description="Origin recognition complex subunit 3 winged helix C-terminal" evidence="12">
    <location>
        <begin position="355"/>
        <end position="455"/>
    </location>
</feature>
<dbReference type="GO" id="GO:0005656">
    <property type="term" value="C:nuclear pre-replicative complex"/>
    <property type="evidence" value="ECO:0007669"/>
    <property type="project" value="TreeGrafter"/>
</dbReference>
<dbReference type="CDD" id="cd20704">
    <property type="entry name" value="Orc3"/>
    <property type="match status" value="2"/>
</dbReference>
<sequence>VHIKTLPLVFVFGIATAVSTLHRSVPHHVSSKLYNRVFHSPPAVSYLNRILEKVLLTHSCPFHLDGKTFKMLSDIFLFYDFSLHGFIQRFKFCMMEHFYESSWKVLCCPLSEMSQHVKNLSKEDLEDLRQLPSFRNYVDTLPKKERAPLLLDDIHFRSVVVKLMKNLHAYLQNFHITLKCLHILTSSLPNSPLGKQLREVYSTAVSCNVHETTAYKECFQLLAFQSRDELQGKLQELLAILKHSQLSEAHKKVSEFLSSINDIVLKERDNTLKSPTKLNIGENVSRTQLKEKLMELSRSKKPLTFYEELRKNILDYLSDTLFSQYLIPPTNIPLHEVLFFRNVTSVKRLIMGTPRAAIHTALNKPHYYLQLAIVPTLPDICIVYKLHLEYGKLINVYDWLQSFLAIVNPSDTGEEQRDVSPEMQARFTRSVAELQYLGFIKTSKKKTDHVMRLTWGTI</sequence>
<dbReference type="Proteomes" id="UP001233999">
    <property type="component" value="Unassembled WGS sequence"/>
</dbReference>
<dbReference type="EMBL" id="JASPKZ010010652">
    <property type="protein sequence ID" value="KAJ9574205.1"/>
    <property type="molecule type" value="Genomic_DNA"/>
</dbReference>
<dbReference type="Pfam" id="PF07034">
    <property type="entry name" value="ORC3_N"/>
    <property type="match status" value="1"/>
</dbReference>
<reference evidence="14" key="1">
    <citation type="journal article" date="2023" name="IScience">
        <title>Live-bearing cockroach genome reveals convergent evolutionary mechanisms linked to viviparity in insects and beyond.</title>
        <authorList>
            <person name="Fouks B."/>
            <person name="Harrison M.C."/>
            <person name="Mikhailova A.A."/>
            <person name="Marchal E."/>
            <person name="English S."/>
            <person name="Carruthers M."/>
            <person name="Jennings E.C."/>
            <person name="Chiamaka E.L."/>
            <person name="Frigard R.A."/>
            <person name="Pippel M."/>
            <person name="Attardo G.M."/>
            <person name="Benoit J.B."/>
            <person name="Bornberg-Bauer E."/>
            <person name="Tobe S.S."/>
        </authorList>
    </citation>
    <scope>NUCLEOTIDE SEQUENCE</scope>
    <source>
        <strain evidence="14">Stay&amp;Tobe</strain>
    </source>
</reference>
<comment type="caution">
    <text evidence="14">The sequence shown here is derived from an EMBL/GenBank/DDBJ whole genome shotgun (WGS) entry which is preliminary data.</text>
</comment>
<evidence type="ECO:0000256" key="1">
    <source>
        <dbReference type="ARBA" id="ARBA00004123"/>
    </source>
</evidence>
<evidence type="ECO:0000256" key="6">
    <source>
        <dbReference type="ARBA" id="ARBA00023125"/>
    </source>
</evidence>
<evidence type="ECO:0000313" key="15">
    <source>
        <dbReference type="Proteomes" id="UP001233999"/>
    </source>
</evidence>
<keyword evidence="15" id="KW-1185">Reference proteome</keyword>
<protein>
    <recommendedName>
        <fullName evidence="3">Origin recognition complex subunit 3</fullName>
    </recommendedName>
</protein>
<evidence type="ECO:0000259" key="13">
    <source>
        <dbReference type="Pfam" id="PF19675"/>
    </source>
</evidence>
<feature type="chain" id="PRO_5042026100" description="Origin recognition complex subunit 3" evidence="10">
    <location>
        <begin position="18"/>
        <end position="458"/>
    </location>
</feature>
<dbReference type="InterPro" id="IPR020795">
    <property type="entry name" value="ORC3"/>
</dbReference>
<gene>
    <name evidence="14" type="ORF">L9F63_008461</name>
</gene>